<evidence type="ECO:0000313" key="3">
    <source>
        <dbReference type="Proteomes" id="UP000053593"/>
    </source>
</evidence>
<feature type="compositionally biased region" description="Polar residues" evidence="1">
    <location>
        <begin position="34"/>
        <end position="46"/>
    </location>
</feature>
<dbReference type="EMBL" id="KN834774">
    <property type="protein sequence ID" value="KIK60702.1"/>
    <property type="molecule type" value="Genomic_DNA"/>
</dbReference>
<evidence type="ECO:0000313" key="2">
    <source>
        <dbReference type="EMBL" id="KIK60702.1"/>
    </source>
</evidence>
<keyword evidence="3" id="KW-1185">Reference proteome</keyword>
<reference evidence="2 3" key="1">
    <citation type="submission" date="2014-04" db="EMBL/GenBank/DDBJ databases">
        <title>Evolutionary Origins and Diversification of the Mycorrhizal Mutualists.</title>
        <authorList>
            <consortium name="DOE Joint Genome Institute"/>
            <consortium name="Mycorrhizal Genomics Consortium"/>
            <person name="Kohler A."/>
            <person name="Kuo A."/>
            <person name="Nagy L.G."/>
            <person name="Floudas D."/>
            <person name="Copeland A."/>
            <person name="Barry K.W."/>
            <person name="Cichocki N."/>
            <person name="Veneault-Fourrey C."/>
            <person name="LaButti K."/>
            <person name="Lindquist E.A."/>
            <person name="Lipzen A."/>
            <person name="Lundell T."/>
            <person name="Morin E."/>
            <person name="Murat C."/>
            <person name="Riley R."/>
            <person name="Ohm R."/>
            <person name="Sun H."/>
            <person name="Tunlid A."/>
            <person name="Henrissat B."/>
            <person name="Grigoriev I.V."/>
            <person name="Hibbett D.S."/>
            <person name="Martin F."/>
        </authorList>
    </citation>
    <scope>NUCLEOTIDE SEQUENCE [LARGE SCALE GENOMIC DNA]</scope>
    <source>
        <strain evidence="2 3">FD-317 M1</strain>
    </source>
</reference>
<gene>
    <name evidence="2" type="ORF">GYMLUDRAFT_244270</name>
</gene>
<feature type="compositionally biased region" description="Polar residues" evidence="1">
    <location>
        <begin position="70"/>
        <end position="80"/>
    </location>
</feature>
<feature type="region of interest" description="Disordered" evidence="1">
    <location>
        <begin position="30"/>
        <end position="88"/>
    </location>
</feature>
<proteinExistence type="predicted"/>
<name>A0A0D0CPB8_9AGAR</name>
<protein>
    <submittedName>
        <fullName evidence="2">Uncharacterized protein</fullName>
    </submittedName>
</protein>
<dbReference type="HOGENOM" id="CLU_2469318_0_0_1"/>
<accession>A0A0D0CPB8</accession>
<sequence length="88" mass="9307">MSKQKEVPKSINPPSLRCLKQNVNAILQLFKQGTGDTSSTPSSQKGNQKKKSTSIANSGDGNPAEYMHTLISSAPTTDTGESGKKGEN</sequence>
<dbReference type="AlphaFoldDB" id="A0A0D0CPB8"/>
<evidence type="ECO:0000256" key="1">
    <source>
        <dbReference type="SAM" id="MobiDB-lite"/>
    </source>
</evidence>
<dbReference type="Proteomes" id="UP000053593">
    <property type="component" value="Unassembled WGS sequence"/>
</dbReference>
<organism evidence="2 3">
    <name type="scientific">Collybiopsis luxurians FD-317 M1</name>
    <dbReference type="NCBI Taxonomy" id="944289"/>
    <lineage>
        <taxon>Eukaryota</taxon>
        <taxon>Fungi</taxon>
        <taxon>Dikarya</taxon>
        <taxon>Basidiomycota</taxon>
        <taxon>Agaricomycotina</taxon>
        <taxon>Agaricomycetes</taxon>
        <taxon>Agaricomycetidae</taxon>
        <taxon>Agaricales</taxon>
        <taxon>Marasmiineae</taxon>
        <taxon>Omphalotaceae</taxon>
        <taxon>Collybiopsis</taxon>
        <taxon>Collybiopsis luxurians</taxon>
    </lineage>
</organism>